<keyword evidence="4 9" id="KW-0808">Transferase</keyword>
<dbReference type="EMBL" id="AUZX01005277">
    <property type="protein sequence ID" value="EQD68498.1"/>
    <property type="molecule type" value="Genomic_DNA"/>
</dbReference>
<evidence type="ECO:0000313" key="9">
    <source>
        <dbReference type="EMBL" id="EQD68498.1"/>
    </source>
</evidence>
<evidence type="ECO:0000256" key="3">
    <source>
        <dbReference type="ARBA" id="ARBA00022603"/>
    </source>
</evidence>
<name>T1BIQ4_9ZZZZ</name>
<dbReference type="SUPFAM" id="SSF53335">
    <property type="entry name" value="S-adenosyl-L-methionine-dependent methyltransferases"/>
    <property type="match status" value="1"/>
</dbReference>
<comment type="similarity">
    <text evidence="1">Belongs to the N(4)/N(6)-methyltransferase family. N(4) subfamily.</text>
</comment>
<protein>
    <recommendedName>
        <fullName evidence="2">site-specific DNA-methyltransferase (cytosine-N(4)-specific)</fullName>
        <ecNumber evidence="2">2.1.1.113</ecNumber>
    </recommendedName>
</protein>
<dbReference type="InterPro" id="IPR017985">
    <property type="entry name" value="MeTrfase_CN4_CS"/>
</dbReference>
<dbReference type="PROSITE" id="PS00093">
    <property type="entry name" value="N4_MTASE"/>
    <property type="match status" value="1"/>
</dbReference>
<evidence type="ECO:0000256" key="7">
    <source>
        <dbReference type="ARBA" id="ARBA00049120"/>
    </source>
</evidence>
<evidence type="ECO:0000256" key="1">
    <source>
        <dbReference type="ARBA" id="ARBA00010203"/>
    </source>
</evidence>
<reference evidence="9" key="1">
    <citation type="submission" date="2013-08" db="EMBL/GenBank/DDBJ databases">
        <authorList>
            <person name="Mendez C."/>
            <person name="Richter M."/>
            <person name="Ferrer M."/>
            <person name="Sanchez J."/>
        </authorList>
    </citation>
    <scope>NUCLEOTIDE SEQUENCE</scope>
</reference>
<reference evidence="9" key="2">
    <citation type="journal article" date="2014" name="ISME J.">
        <title>Microbial stratification in low pH oxic and suboxic macroscopic growths along an acid mine drainage.</title>
        <authorList>
            <person name="Mendez-Garcia C."/>
            <person name="Mesa V."/>
            <person name="Sprenger R.R."/>
            <person name="Richter M."/>
            <person name="Diez M.S."/>
            <person name="Solano J."/>
            <person name="Bargiela R."/>
            <person name="Golyshina O.V."/>
            <person name="Manteca A."/>
            <person name="Ramos J.L."/>
            <person name="Gallego J.R."/>
            <person name="Llorente I."/>
            <person name="Martins Dos Santos V.A."/>
            <person name="Jensen O.N."/>
            <person name="Pelaez A.I."/>
            <person name="Sanchez J."/>
            <person name="Ferrer M."/>
        </authorList>
    </citation>
    <scope>NUCLEOTIDE SEQUENCE</scope>
</reference>
<gene>
    <name evidence="9" type="ORF">B1A_07318</name>
</gene>
<dbReference type="GO" id="GO:0015667">
    <property type="term" value="F:site-specific DNA-methyltransferase (cytosine-N4-specific) activity"/>
    <property type="evidence" value="ECO:0007669"/>
    <property type="project" value="UniProtKB-EC"/>
</dbReference>
<keyword evidence="5" id="KW-0949">S-adenosyl-L-methionine</keyword>
<organism evidence="9">
    <name type="scientific">mine drainage metagenome</name>
    <dbReference type="NCBI Taxonomy" id="410659"/>
    <lineage>
        <taxon>unclassified sequences</taxon>
        <taxon>metagenomes</taxon>
        <taxon>ecological metagenomes</taxon>
    </lineage>
</organism>
<dbReference type="EC" id="2.1.1.113" evidence="2"/>
<accession>T1BIQ4</accession>
<dbReference type="InterPro" id="IPR029063">
    <property type="entry name" value="SAM-dependent_MTases_sf"/>
</dbReference>
<evidence type="ECO:0000256" key="8">
    <source>
        <dbReference type="SAM" id="MobiDB-lite"/>
    </source>
</evidence>
<dbReference type="GO" id="GO:0003677">
    <property type="term" value="F:DNA binding"/>
    <property type="evidence" value="ECO:0007669"/>
    <property type="project" value="InterPro"/>
</dbReference>
<dbReference type="GO" id="GO:0009307">
    <property type="term" value="P:DNA restriction-modification system"/>
    <property type="evidence" value="ECO:0007669"/>
    <property type="project" value="UniProtKB-KW"/>
</dbReference>
<keyword evidence="6" id="KW-0680">Restriction system</keyword>
<evidence type="ECO:0000256" key="6">
    <source>
        <dbReference type="ARBA" id="ARBA00022747"/>
    </source>
</evidence>
<feature type="region of interest" description="Disordered" evidence="8">
    <location>
        <begin position="254"/>
        <end position="311"/>
    </location>
</feature>
<feature type="compositionally biased region" description="Basic and acidic residues" evidence="8">
    <location>
        <begin position="255"/>
        <end position="269"/>
    </location>
</feature>
<proteinExistence type="inferred from homology"/>
<evidence type="ECO:0000256" key="4">
    <source>
        <dbReference type="ARBA" id="ARBA00022679"/>
    </source>
</evidence>
<dbReference type="Gene3D" id="3.40.50.150">
    <property type="entry name" value="Vaccinia Virus protein VP39"/>
    <property type="match status" value="1"/>
</dbReference>
<sequence length="311" mass="34402">MSQADLLAHVAGVYADAGETPISNVELYAAVAERAGIGSEALQQLTPIGIAGQKHNLIKRVVRWHQQSLKEAGVLEHADARGVWRMASRTDTGLHQSIAGVKLVAFSTHLGVAVWGDCADIFARMDEPVSLVVTSPPYPLRKQRAYGGPAEAEYVDFILLALEPLVRRLAPSGSICLNISNDIFEPKPLTTFVEIPSWLAYKGLGYWGFQNGFADEFFYGGGDRGRENAQVSLARSRRRRQLLQDAKVYQLRTPRFPEGRQGPRRDQPLHHRRGWSRHGDGPLQRLPGILHLEKQRRGGGRSLPAARRGVP</sequence>
<dbReference type="GO" id="GO:0032259">
    <property type="term" value="P:methylation"/>
    <property type="evidence" value="ECO:0007669"/>
    <property type="project" value="UniProtKB-KW"/>
</dbReference>
<keyword evidence="3 9" id="KW-0489">Methyltransferase</keyword>
<evidence type="ECO:0000256" key="5">
    <source>
        <dbReference type="ARBA" id="ARBA00022691"/>
    </source>
</evidence>
<dbReference type="AlphaFoldDB" id="T1BIQ4"/>
<comment type="caution">
    <text evidence="9">The sequence shown here is derived from an EMBL/GenBank/DDBJ whole genome shotgun (WGS) entry which is preliminary data.</text>
</comment>
<comment type="catalytic activity">
    <reaction evidence="7">
        <text>a 2'-deoxycytidine in DNA + S-adenosyl-L-methionine = an N(4)-methyl-2'-deoxycytidine in DNA + S-adenosyl-L-homocysteine + H(+)</text>
        <dbReference type="Rhea" id="RHEA:16857"/>
        <dbReference type="Rhea" id="RHEA-COMP:11369"/>
        <dbReference type="Rhea" id="RHEA-COMP:13674"/>
        <dbReference type="ChEBI" id="CHEBI:15378"/>
        <dbReference type="ChEBI" id="CHEBI:57856"/>
        <dbReference type="ChEBI" id="CHEBI:59789"/>
        <dbReference type="ChEBI" id="CHEBI:85452"/>
        <dbReference type="ChEBI" id="CHEBI:137933"/>
        <dbReference type="EC" id="2.1.1.113"/>
    </reaction>
</comment>
<evidence type="ECO:0000256" key="2">
    <source>
        <dbReference type="ARBA" id="ARBA00012185"/>
    </source>
</evidence>